<gene>
    <name evidence="11" type="ORF">ACI43T_05540</name>
</gene>
<keyword evidence="3 10" id="KW-0812">Transmembrane</keyword>
<evidence type="ECO:0000256" key="5">
    <source>
        <dbReference type="ARBA" id="ARBA00023065"/>
    </source>
</evidence>
<feature type="transmembrane region" description="Helical" evidence="10">
    <location>
        <begin position="382"/>
        <end position="401"/>
    </location>
</feature>
<dbReference type="Gene3D" id="1.10.3080.10">
    <property type="entry name" value="Clc chloride channel"/>
    <property type="match status" value="1"/>
</dbReference>
<organism evidence="11 12">
    <name type="scientific">Neisseria oralis</name>
    <dbReference type="NCBI Taxonomy" id="1107316"/>
    <lineage>
        <taxon>Bacteria</taxon>
        <taxon>Pseudomonadati</taxon>
        <taxon>Pseudomonadota</taxon>
        <taxon>Betaproteobacteria</taxon>
        <taxon>Neisseriales</taxon>
        <taxon>Neisseriaceae</taxon>
        <taxon>Neisseria</taxon>
    </lineage>
</organism>
<evidence type="ECO:0000256" key="6">
    <source>
        <dbReference type="ARBA" id="ARBA00023136"/>
    </source>
</evidence>
<dbReference type="PANTHER" id="PTHR43427">
    <property type="entry name" value="CHLORIDE CHANNEL PROTEIN CLC-E"/>
    <property type="match status" value="1"/>
</dbReference>
<accession>A0ABW8Q357</accession>
<comment type="caution">
    <text evidence="11">The sequence shown here is derived from an EMBL/GenBank/DDBJ whole genome shotgun (WGS) entry which is preliminary data.</text>
</comment>
<feature type="transmembrane region" description="Helical" evidence="10">
    <location>
        <begin position="151"/>
        <end position="176"/>
    </location>
</feature>
<dbReference type="EMBL" id="JBJGEB010000004">
    <property type="protein sequence ID" value="MFK7641962.1"/>
    <property type="molecule type" value="Genomic_DNA"/>
</dbReference>
<keyword evidence="5" id="KW-0406">Ion transport</keyword>
<name>A0ABW8Q357_9NEIS</name>
<keyword evidence="2" id="KW-0813">Transport</keyword>
<feature type="transmembrane region" description="Helical" evidence="10">
    <location>
        <begin position="222"/>
        <end position="240"/>
    </location>
</feature>
<keyword evidence="9" id="KW-0407">Ion channel</keyword>
<feature type="transmembrane region" description="Helical" evidence="10">
    <location>
        <begin position="182"/>
        <end position="201"/>
    </location>
</feature>
<evidence type="ECO:0000313" key="12">
    <source>
        <dbReference type="Proteomes" id="UP001621964"/>
    </source>
</evidence>
<dbReference type="InterPro" id="IPR001807">
    <property type="entry name" value="ClC"/>
</dbReference>
<dbReference type="Proteomes" id="UP001621964">
    <property type="component" value="Unassembled WGS sequence"/>
</dbReference>
<proteinExistence type="predicted"/>
<evidence type="ECO:0000256" key="2">
    <source>
        <dbReference type="ARBA" id="ARBA00022448"/>
    </source>
</evidence>
<comment type="subcellular location">
    <subcellularLocation>
        <location evidence="1">Membrane</location>
        <topology evidence="1">Multi-pass membrane protein</topology>
    </subcellularLocation>
</comment>
<dbReference type="Pfam" id="PF00654">
    <property type="entry name" value="Voltage_CLC"/>
    <property type="match status" value="1"/>
</dbReference>
<feature type="transmembrane region" description="Helical" evidence="10">
    <location>
        <begin position="326"/>
        <end position="345"/>
    </location>
</feature>
<dbReference type="InterPro" id="IPR014743">
    <property type="entry name" value="Cl-channel_core"/>
</dbReference>
<dbReference type="RefSeq" id="WP_405385775.1">
    <property type="nucleotide sequence ID" value="NZ_JBJGEB010000004.1"/>
</dbReference>
<evidence type="ECO:0000256" key="10">
    <source>
        <dbReference type="SAM" id="Phobius"/>
    </source>
</evidence>
<evidence type="ECO:0000256" key="8">
    <source>
        <dbReference type="ARBA" id="ARBA00023214"/>
    </source>
</evidence>
<sequence length="409" mass="42696">MNNRTKLWLALTMVGITGGLVGIVLTELLHFVQHHAYGYALDGGHQSFREGVEAAAPLRRFYALLSCGVAAGGGWWLLKRYGKPLVGIKASLAKPLEGLPFAATVGHALLQIVTVGLGSPLGREVAPREMTAAFASLWVRRLGLDEDGARLLIACASGAGLAAVYNVPLAATLFILETMLGVWTRQAVTAALFCSVLATAVSRMGLGDMQQYSVGLQIDRPLLWWSAAAGPLLGAAAVLFRRTAAPFPLLARGDRRIVPLAVAAFAAVGLLAMYSPDILGNGKAGNQLVFGGLIGWQDSLQLAVLKWLAVLLALAAGAYGGLITPSMMLGSTLSFASAALWNAFLPAMPSESAAVVGAAVFLGVSLKMPLTAVVFVLELTRAPVALLMPLCLCLTGAVAAAERLEKAMK</sequence>
<keyword evidence="4 10" id="KW-1133">Transmembrane helix</keyword>
<reference evidence="11 12" key="1">
    <citation type="submission" date="2024-11" db="EMBL/GenBank/DDBJ databases">
        <authorList>
            <person name="Mikucki A.G."/>
            <person name="Kahler C.M."/>
        </authorList>
    </citation>
    <scope>NUCLEOTIDE SEQUENCE [LARGE SCALE GENOMIC DNA]</scope>
    <source>
        <strain evidence="11 12">EXNM717</strain>
    </source>
</reference>
<feature type="transmembrane region" description="Helical" evidence="10">
    <location>
        <begin position="7"/>
        <end position="32"/>
    </location>
</feature>
<protein>
    <submittedName>
        <fullName evidence="11">Chloride channel protein</fullName>
    </submittedName>
</protein>
<evidence type="ECO:0000256" key="1">
    <source>
        <dbReference type="ARBA" id="ARBA00004141"/>
    </source>
</evidence>
<feature type="transmembrane region" description="Helical" evidence="10">
    <location>
        <begin position="260"/>
        <end position="279"/>
    </location>
</feature>
<keyword evidence="12" id="KW-1185">Reference proteome</keyword>
<evidence type="ECO:0000256" key="3">
    <source>
        <dbReference type="ARBA" id="ARBA00022692"/>
    </source>
</evidence>
<feature type="transmembrane region" description="Helical" evidence="10">
    <location>
        <begin position="300"/>
        <end position="320"/>
    </location>
</feature>
<evidence type="ECO:0000256" key="7">
    <source>
        <dbReference type="ARBA" id="ARBA00023173"/>
    </source>
</evidence>
<keyword evidence="8" id="KW-0868">Chloride</keyword>
<feature type="transmembrane region" description="Helical" evidence="10">
    <location>
        <begin position="61"/>
        <end position="78"/>
    </location>
</feature>
<dbReference type="PANTHER" id="PTHR43427:SF6">
    <property type="entry name" value="CHLORIDE CHANNEL PROTEIN CLC-E"/>
    <property type="match status" value="1"/>
</dbReference>
<evidence type="ECO:0000256" key="9">
    <source>
        <dbReference type="ARBA" id="ARBA00023303"/>
    </source>
</evidence>
<feature type="transmembrane region" description="Helical" evidence="10">
    <location>
        <begin position="352"/>
        <end position="376"/>
    </location>
</feature>
<evidence type="ECO:0000256" key="4">
    <source>
        <dbReference type="ARBA" id="ARBA00022989"/>
    </source>
</evidence>
<keyword evidence="7" id="KW-0869">Chloride channel</keyword>
<evidence type="ECO:0000313" key="11">
    <source>
        <dbReference type="EMBL" id="MFK7641962.1"/>
    </source>
</evidence>
<dbReference type="PRINTS" id="PR00762">
    <property type="entry name" value="CLCHANNEL"/>
</dbReference>
<keyword evidence="6 10" id="KW-0472">Membrane</keyword>
<dbReference type="InterPro" id="IPR050368">
    <property type="entry name" value="ClC-type_chloride_channel"/>
</dbReference>
<dbReference type="SUPFAM" id="SSF81340">
    <property type="entry name" value="Clc chloride channel"/>
    <property type="match status" value="1"/>
</dbReference>